<dbReference type="InterPro" id="IPR012337">
    <property type="entry name" value="RNaseH-like_sf"/>
</dbReference>
<keyword evidence="3" id="KW-1185">Reference proteome</keyword>
<proteinExistence type="predicted"/>
<dbReference type="PROSITE" id="PS50994">
    <property type="entry name" value="INTEGRASE"/>
    <property type="match status" value="1"/>
</dbReference>
<evidence type="ECO:0000313" key="3">
    <source>
        <dbReference type="Proteomes" id="UP000331127"/>
    </source>
</evidence>
<dbReference type="Proteomes" id="UP000331127">
    <property type="component" value="Unassembled WGS sequence"/>
</dbReference>
<dbReference type="GO" id="GO:0003676">
    <property type="term" value="F:nucleic acid binding"/>
    <property type="evidence" value="ECO:0007669"/>
    <property type="project" value="InterPro"/>
</dbReference>
<gene>
    <name evidence="2" type="ORF">Amac_031470</name>
</gene>
<organism evidence="2 3">
    <name type="scientific">Acrocarpospora macrocephala</name>
    <dbReference type="NCBI Taxonomy" id="150177"/>
    <lineage>
        <taxon>Bacteria</taxon>
        <taxon>Bacillati</taxon>
        <taxon>Actinomycetota</taxon>
        <taxon>Actinomycetes</taxon>
        <taxon>Streptosporangiales</taxon>
        <taxon>Streptosporangiaceae</taxon>
        <taxon>Acrocarpospora</taxon>
    </lineage>
</organism>
<evidence type="ECO:0000313" key="2">
    <source>
        <dbReference type="EMBL" id="GES09551.1"/>
    </source>
</evidence>
<sequence>MLLSMVYAVTRRLLSLPALLLRCDVSKEAELLVLRHENAVLRRQVPRVRYEPADRLWLAALSSLIPRFRWAKVFSVTPATLLAWHRRLVAKRWDYSQRRRPGRPPTAAAVKALVLRMAAQNPHVGPQAYPRRTNPPRPHDRLFYRVEHPEPSRNRSCPAPHRADVEAVLTAQAEHIVAVDFLHVDTIDLKRLYALVMLEHGSRRGHLLGVTANPTGLWCTQAARNFLMAADTTNLKFLIRDRGGQFTDAFDAVFADAGICVLSSPPQAPKANAHCERIIGTLRRELLDHMLILNEQHLRRILSRYLEHYNTARPHRSIAQLCPAQAEAGPPSPIDLANHRVDRRLILGGLISEYQIAG</sequence>
<dbReference type="Pfam" id="PF13683">
    <property type="entry name" value="rve_3"/>
    <property type="match status" value="1"/>
</dbReference>
<evidence type="ECO:0000259" key="1">
    <source>
        <dbReference type="PROSITE" id="PS50994"/>
    </source>
</evidence>
<dbReference type="InterPro" id="IPR036397">
    <property type="entry name" value="RNaseH_sf"/>
</dbReference>
<dbReference type="AlphaFoldDB" id="A0A5M3WQJ1"/>
<accession>A0A5M3WQJ1</accession>
<dbReference type="GO" id="GO:0015074">
    <property type="term" value="P:DNA integration"/>
    <property type="evidence" value="ECO:0007669"/>
    <property type="project" value="InterPro"/>
</dbReference>
<comment type="caution">
    <text evidence="2">The sequence shown here is derived from an EMBL/GenBank/DDBJ whole genome shotgun (WGS) entry which is preliminary data.</text>
</comment>
<reference evidence="2 3" key="1">
    <citation type="submission" date="2019-10" db="EMBL/GenBank/DDBJ databases">
        <title>Whole genome shotgun sequence of Acrocarpospora macrocephala NBRC 16266.</title>
        <authorList>
            <person name="Ichikawa N."/>
            <person name="Kimura A."/>
            <person name="Kitahashi Y."/>
            <person name="Komaki H."/>
            <person name="Oguchi A."/>
        </authorList>
    </citation>
    <scope>NUCLEOTIDE SEQUENCE [LARGE SCALE GENOMIC DNA]</scope>
    <source>
        <strain evidence="2 3">NBRC 16266</strain>
    </source>
</reference>
<dbReference type="EMBL" id="BLAE01000016">
    <property type="protein sequence ID" value="GES09551.1"/>
    <property type="molecule type" value="Genomic_DNA"/>
</dbReference>
<protein>
    <recommendedName>
        <fullName evidence="1">Integrase catalytic domain-containing protein</fullName>
    </recommendedName>
</protein>
<dbReference type="SUPFAM" id="SSF53098">
    <property type="entry name" value="Ribonuclease H-like"/>
    <property type="match status" value="1"/>
</dbReference>
<name>A0A5M3WQJ1_9ACTN</name>
<dbReference type="Gene3D" id="3.30.420.10">
    <property type="entry name" value="Ribonuclease H-like superfamily/Ribonuclease H"/>
    <property type="match status" value="1"/>
</dbReference>
<dbReference type="InterPro" id="IPR001584">
    <property type="entry name" value="Integrase_cat-core"/>
</dbReference>
<feature type="domain" description="Integrase catalytic" evidence="1">
    <location>
        <begin position="169"/>
        <end position="331"/>
    </location>
</feature>